<accession>A0A1J1C726</accession>
<gene>
    <name evidence="15 18" type="primary">ileS</name>
    <name evidence="18" type="ORF">Cabys_1617</name>
</gene>
<dbReference type="PRINTS" id="PR00984">
    <property type="entry name" value="TRNASYNTHILE"/>
</dbReference>
<dbReference type="Proteomes" id="UP000183868">
    <property type="component" value="Chromosome"/>
</dbReference>
<dbReference type="InterPro" id="IPR023586">
    <property type="entry name" value="Ile-tRNA-ligase_type2"/>
</dbReference>
<dbReference type="Pfam" id="PF19302">
    <property type="entry name" value="DUF5915"/>
    <property type="match status" value="1"/>
</dbReference>
<keyword evidence="8 15" id="KW-0547">Nucleotide-binding</keyword>
<reference evidence="18 19" key="1">
    <citation type="submission" date="2016-11" db="EMBL/GenBank/DDBJ databases">
        <title>Genomic analysis of Caldithrix abyssi and proposal of a novel bacterial phylum Caldithrichaeota.</title>
        <authorList>
            <person name="Kublanov I."/>
            <person name="Sigalova O."/>
            <person name="Gavrilov S."/>
            <person name="Lebedinsky A."/>
            <person name="Ivanova N."/>
            <person name="Daum C."/>
            <person name="Reddy T."/>
            <person name="Klenk H.P."/>
            <person name="Goker M."/>
            <person name="Reva O."/>
            <person name="Miroshnichenko M."/>
            <person name="Kyprides N."/>
            <person name="Woyke T."/>
            <person name="Gelfand M."/>
        </authorList>
    </citation>
    <scope>NUCLEOTIDE SEQUENCE [LARGE SCALE GENOMIC DNA]</scope>
    <source>
        <strain evidence="18 19">LF13</strain>
    </source>
</reference>
<dbReference type="EC" id="6.1.1.5" evidence="15"/>
<feature type="short sequence motif" description="'HIGH' region" evidence="15">
    <location>
        <begin position="55"/>
        <end position="65"/>
    </location>
</feature>
<keyword evidence="6 15" id="KW-0436">Ligase</keyword>
<dbReference type="GO" id="GO:0000049">
    <property type="term" value="F:tRNA binding"/>
    <property type="evidence" value="ECO:0007669"/>
    <property type="project" value="InterPro"/>
</dbReference>
<dbReference type="InterPro" id="IPR009008">
    <property type="entry name" value="Val/Leu/Ile-tRNA-synth_edit"/>
</dbReference>
<dbReference type="AlphaFoldDB" id="A0A1J1C726"/>
<feature type="domain" description="Aminoacyl-tRNA synthetase class Ia" evidence="16">
    <location>
        <begin position="25"/>
        <end position="672"/>
    </location>
</feature>
<evidence type="ECO:0000256" key="2">
    <source>
        <dbReference type="ARBA" id="ARBA00004496"/>
    </source>
</evidence>
<dbReference type="Gene3D" id="3.40.50.620">
    <property type="entry name" value="HUPs"/>
    <property type="match status" value="2"/>
</dbReference>
<evidence type="ECO:0000256" key="8">
    <source>
        <dbReference type="ARBA" id="ARBA00022741"/>
    </source>
</evidence>
<keyword evidence="10 15" id="KW-0067">ATP-binding</keyword>
<dbReference type="RefSeq" id="WP_150109292.1">
    <property type="nucleotide sequence ID" value="NZ_CP018099.1"/>
</dbReference>
<dbReference type="InterPro" id="IPR009080">
    <property type="entry name" value="tRNAsynth_Ia_anticodon-bd"/>
</dbReference>
<evidence type="ECO:0000256" key="9">
    <source>
        <dbReference type="ARBA" id="ARBA00022833"/>
    </source>
</evidence>
<evidence type="ECO:0000259" key="17">
    <source>
        <dbReference type="Pfam" id="PF08264"/>
    </source>
</evidence>
<dbReference type="SUPFAM" id="SSF47323">
    <property type="entry name" value="Anticodon-binding domain of a subclass of class I aminoacyl-tRNA synthetases"/>
    <property type="match status" value="1"/>
</dbReference>
<dbReference type="SUPFAM" id="SSF50677">
    <property type="entry name" value="ValRS/IleRS/LeuRS editing domain"/>
    <property type="match status" value="1"/>
</dbReference>
<keyword evidence="11 15" id="KW-0648">Protein biosynthesis</keyword>
<dbReference type="GO" id="GO:0006428">
    <property type="term" value="P:isoleucyl-tRNA aminoacylation"/>
    <property type="evidence" value="ECO:0007669"/>
    <property type="project" value="UniProtKB-UniRule"/>
</dbReference>
<evidence type="ECO:0000256" key="12">
    <source>
        <dbReference type="ARBA" id="ARBA00023146"/>
    </source>
</evidence>
<protein>
    <recommendedName>
        <fullName evidence="15">Isoleucine--tRNA ligase</fullName>
        <ecNumber evidence="15">6.1.1.5</ecNumber>
    </recommendedName>
    <alternativeName>
        <fullName evidence="15">Isoleucyl-tRNA synthetase</fullName>
        <shortName evidence="15">IleRS</shortName>
    </alternativeName>
</protein>
<name>A0A1J1C726_CALAY</name>
<evidence type="ECO:0000313" key="18">
    <source>
        <dbReference type="EMBL" id="APF18366.1"/>
    </source>
</evidence>
<feature type="binding site" evidence="15">
    <location>
        <position position="644"/>
    </location>
    <ligand>
        <name>ATP</name>
        <dbReference type="ChEBI" id="CHEBI:30616"/>
    </ligand>
</feature>
<dbReference type="PANTHER" id="PTHR42780:SF1">
    <property type="entry name" value="ISOLEUCINE--TRNA LIGASE, CYTOPLASMIC"/>
    <property type="match status" value="1"/>
</dbReference>
<comment type="function">
    <text evidence="13 15">Catalyzes the attachment of isoleucine to tRNA(Ile). As IleRS can inadvertently accommodate and process structurally similar amino acids such as valine, to avoid such errors it has two additional distinct tRNA(Ile)-dependent editing activities. One activity is designated as 'pretransfer' editing and involves the hydrolysis of activated Val-AMP. The other activity is designated 'posttransfer' editing and involves deacylation of mischarged Val-tRNA(Ile).</text>
</comment>
<evidence type="ECO:0000256" key="13">
    <source>
        <dbReference type="ARBA" id="ARBA00025217"/>
    </source>
</evidence>
<comment type="subcellular location">
    <subcellularLocation>
        <location evidence="2 15">Cytoplasm</location>
    </subcellularLocation>
</comment>
<keyword evidence="7 15" id="KW-0479">Metal-binding</keyword>
<keyword evidence="9 15" id="KW-0862">Zinc</keyword>
<evidence type="ECO:0000256" key="5">
    <source>
        <dbReference type="ARBA" id="ARBA00022490"/>
    </source>
</evidence>
<dbReference type="PANTHER" id="PTHR42780">
    <property type="entry name" value="SOLEUCYL-TRNA SYNTHETASE"/>
    <property type="match status" value="1"/>
</dbReference>
<dbReference type="CDD" id="cd07961">
    <property type="entry name" value="Anticodon_Ia_Ile_ABEc"/>
    <property type="match status" value="1"/>
</dbReference>
<evidence type="ECO:0000256" key="10">
    <source>
        <dbReference type="ARBA" id="ARBA00022840"/>
    </source>
</evidence>
<evidence type="ECO:0000256" key="1">
    <source>
        <dbReference type="ARBA" id="ARBA00001947"/>
    </source>
</evidence>
<dbReference type="KEGG" id="caby:Cabys_1617"/>
<feature type="domain" description="Methionyl/Valyl/Leucyl/Isoleucyl-tRNA synthetase anticodon-binding" evidence="17">
    <location>
        <begin position="728"/>
        <end position="879"/>
    </location>
</feature>
<dbReference type="InterPro" id="IPR033709">
    <property type="entry name" value="Anticodon_Ile_ABEc"/>
</dbReference>
<dbReference type="FunFam" id="3.40.50.620:FF:000075">
    <property type="entry name" value="Isoleucine--tRNA ligase"/>
    <property type="match status" value="1"/>
</dbReference>
<evidence type="ECO:0000313" key="19">
    <source>
        <dbReference type="Proteomes" id="UP000183868"/>
    </source>
</evidence>
<proteinExistence type="inferred from homology"/>
<dbReference type="InterPro" id="IPR002301">
    <property type="entry name" value="Ile-tRNA-ligase"/>
</dbReference>
<dbReference type="Pfam" id="PF08264">
    <property type="entry name" value="Anticodon_1"/>
    <property type="match status" value="1"/>
</dbReference>
<dbReference type="EMBL" id="CP018099">
    <property type="protein sequence ID" value="APF18366.1"/>
    <property type="molecule type" value="Genomic_DNA"/>
</dbReference>
<dbReference type="InterPro" id="IPR013155">
    <property type="entry name" value="M/V/L/I-tRNA-synth_anticd-bd"/>
</dbReference>
<dbReference type="Gene3D" id="1.10.730.10">
    <property type="entry name" value="Isoleucyl-tRNA Synthetase, Domain 1"/>
    <property type="match status" value="1"/>
</dbReference>
<evidence type="ECO:0000256" key="11">
    <source>
        <dbReference type="ARBA" id="ARBA00022917"/>
    </source>
</evidence>
<comment type="domain">
    <text evidence="15">IleRS has two distinct active sites: one for aminoacylation and one for editing. The misactivated valine is translocated from the active site to the editing site, which sterically excludes the correctly activated isoleucine. The single editing site contains two valyl binding pockets, one specific for each substrate (Val-AMP or Val-tRNA(Ile)).</text>
</comment>
<keyword evidence="5 15" id="KW-0963">Cytoplasm</keyword>
<feature type="short sequence motif" description="'KMSKS' region" evidence="15">
    <location>
        <begin position="641"/>
        <end position="645"/>
    </location>
</feature>
<comment type="subunit">
    <text evidence="4 15">Monomer.</text>
</comment>
<evidence type="ECO:0000256" key="15">
    <source>
        <dbReference type="HAMAP-Rule" id="MF_02003"/>
    </source>
</evidence>
<dbReference type="GO" id="GO:0005524">
    <property type="term" value="F:ATP binding"/>
    <property type="evidence" value="ECO:0007669"/>
    <property type="project" value="UniProtKB-UniRule"/>
</dbReference>
<comment type="catalytic activity">
    <reaction evidence="14 15">
        <text>tRNA(Ile) + L-isoleucine + ATP = L-isoleucyl-tRNA(Ile) + AMP + diphosphate</text>
        <dbReference type="Rhea" id="RHEA:11060"/>
        <dbReference type="Rhea" id="RHEA-COMP:9666"/>
        <dbReference type="Rhea" id="RHEA-COMP:9695"/>
        <dbReference type="ChEBI" id="CHEBI:30616"/>
        <dbReference type="ChEBI" id="CHEBI:33019"/>
        <dbReference type="ChEBI" id="CHEBI:58045"/>
        <dbReference type="ChEBI" id="CHEBI:78442"/>
        <dbReference type="ChEBI" id="CHEBI:78528"/>
        <dbReference type="ChEBI" id="CHEBI:456215"/>
        <dbReference type="EC" id="6.1.1.5"/>
    </reaction>
</comment>
<dbReference type="GO" id="GO:0004822">
    <property type="term" value="F:isoleucine-tRNA ligase activity"/>
    <property type="evidence" value="ECO:0007669"/>
    <property type="project" value="UniProtKB-UniRule"/>
</dbReference>
<evidence type="ECO:0000256" key="14">
    <source>
        <dbReference type="ARBA" id="ARBA00048359"/>
    </source>
</evidence>
<dbReference type="Pfam" id="PF00133">
    <property type="entry name" value="tRNA-synt_1"/>
    <property type="match status" value="1"/>
</dbReference>
<evidence type="ECO:0000256" key="6">
    <source>
        <dbReference type="ARBA" id="ARBA00022598"/>
    </source>
</evidence>
<sequence>MNGVEEKMFKEVKKNLQLPEIEKRVLEFWKKHRIFEKSVEEREGKAKYIFYEGPPTANGKPGIHHVMSRTVKDVICRFKTMEGYQVPRKAGWDTHGLPVEIAVEKEMGITNKKEIEKIGIEKFNNACKELVNRHIEMKEGWRTLTDRMGYWIDLEHAYITYKNEYIESVWWAIKQIFDKGLIYRDFKIVPQSPTIETPLSSHELSLGYKEVKDPNCYIKVKILESPKKELQNAHLLVWTTTPWTLISNVAMAVGPDIDYVLVKNTRKIKTKEGEKTLTDLLVLAEARLQVLDGEYEILARFKGKELFGTVYEQIFEFLPIDRQKYPNALTVLTADFVSTDDGSGIVHIAPAFGQDDYDMSKKYNLPFLQPVTPGGRFTDEVGEFSGRTVKTFQYTDHVEEGVDKDVVAGLKKRGKLYRNTFDYVHSYPHCWRTDNPIIYYARESWFIDSPKYKDQMIALNKTINWNPKEIGPGRFGNWLEDVKEWSLSRDRYWGTPLPLWVSEDGEDIMAIGSIEELKEGWYEKEDGSRVPVSEMEEQIDLHRPFVDRIIFEKDGKIYRRTPEIVDVWFDSGSMPFAQFHYPFENTELFESSFPADFIAEGIDQTRGWFYTLHNIATVLFNKPAFKNIIVNELILDKDGQKMSKSRGNVVYPMEMMDKYGADALRWYFMIVSPPWIPKKFDEAGLQEVVRRFFSTLLNVYSFFVMYANLDGYSGKEEAVPFEERPEIDRWILSRLYTVVEQVRKSLDNYDITRAVRALNDYMIDDVSNWYVRRNRRRFWKAEAGADKLAAYQTLHEVLLTFVKLMAPVAPFIAEEIYLNLKQENDPMSVHLADFPELDEALQKRRDASLEKAMSLVQKIVSTIRALRNDKQLRVRQPLSRALIYTPFKQERENILKMADIIKEEVNIKNLELIDDDTSIVERKAKPNFKVLGAKVGKLMSQLKGVITGFNSDKIRELEEKGFIHVFIDNHELKLEKEDVIISSEAKGNFAVFAEDQLTIALDLTLTPELLEEGFAREFVNRVQNLRKEFGFEVTDHIKIEVDGLPEEKKMALERQKSYIKNETLAEDLIFVRLNEESAKEVKIDAFSFKINLVKI</sequence>
<evidence type="ECO:0000256" key="4">
    <source>
        <dbReference type="ARBA" id="ARBA00011245"/>
    </source>
</evidence>
<dbReference type="SUPFAM" id="SSF52374">
    <property type="entry name" value="Nucleotidylyl transferase"/>
    <property type="match status" value="1"/>
</dbReference>
<evidence type="ECO:0000256" key="3">
    <source>
        <dbReference type="ARBA" id="ARBA00007078"/>
    </source>
</evidence>
<comment type="similarity">
    <text evidence="3 15">Belongs to the class-I aminoacyl-tRNA synthetase family. IleS type 2 subfamily.</text>
</comment>
<evidence type="ECO:0000259" key="16">
    <source>
        <dbReference type="Pfam" id="PF00133"/>
    </source>
</evidence>
<dbReference type="GO" id="GO:0002161">
    <property type="term" value="F:aminoacyl-tRNA deacylase activity"/>
    <property type="evidence" value="ECO:0007669"/>
    <property type="project" value="InterPro"/>
</dbReference>
<dbReference type="HAMAP" id="MF_02003">
    <property type="entry name" value="Ile_tRNA_synth_type2"/>
    <property type="match status" value="1"/>
</dbReference>
<dbReference type="InterPro" id="IPR002300">
    <property type="entry name" value="aa-tRNA-synth_Ia"/>
</dbReference>
<dbReference type="NCBIfam" id="TIGR00392">
    <property type="entry name" value="ileS"/>
    <property type="match status" value="1"/>
</dbReference>
<keyword evidence="12 15" id="KW-0030">Aminoacyl-tRNA synthetase</keyword>
<dbReference type="GO" id="GO:0008270">
    <property type="term" value="F:zinc ion binding"/>
    <property type="evidence" value="ECO:0007669"/>
    <property type="project" value="UniProtKB-UniRule"/>
</dbReference>
<evidence type="ECO:0000256" key="7">
    <source>
        <dbReference type="ARBA" id="ARBA00022723"/>
    </source>
</evidence>
<comment type="cofactor">
    <cofactor evidence="1 15">
        <name>Zn(2+)</name>
        <dbReference type="ChEBI" id="CHEBI:29105"/>
    </cofactor>
</comment>
<organism evidence="18 19">
    <name type="scientific">Caldithrix abyssi DSM 13497</name>
    <dbReference type="NCBI Taxonomy" id="880073"/>
    <lineage>
        <taxon>Bacteria</taxon>
        <taxon>Pseudomonadati</taxon>
        <taxon>Calditrichota</taxon>
        <taxon>Calditrichia</taxon>
        <taxon>Calditrichales</taxon>
        <taxon>Calditrichaceae</taxon>
        <taxon>Caldithrix</taxon>
    </lineage>
</organism>
<dbReference type="InterPro" id="IPR014729">
    <property type="entry name" value="Rossmann-like_a/b/a_fold"/>
</dbReference>
<dbReference type="OrthoDB" id="9810365at2"/>
<dbReference type="GO" id="GO:0005737">
    <property type="term" value="C:cytoplasm"/>
    <property type="evidence" value="ECO:0007669"/>
    <property type="project" value="UniProtKB-SubCell"/>
</dbReference>
<dbReference type="Gene3D" id="3.90.740.10">
    <property type="entry name" value="Valyl/Leucyl/Isoleucyl-tRNA synthetase, editing domain"/>
    <property type="match status" value="1"/>
</dbReference>
<dbReference type="FunFam" id="3.40.50.620:FF:000063">
    <property type="entry name" value="Isoleucine--tRNA ligase"/>
    <property type="match status" value="1"/>
</dbReference>